<evidence type="ECO:0000256" key="7">
    <source>
        <dbReference type="ARBA" id="ARBA00022741"/>
    </source>
</evidence>
<dbReference type="CDD" id="cd00071">
    <property type="entry name" value="GMPK"/>
    <property type="match status" value="1"/>
</dbReference>
<evidence type="ECO:0000256" key="4">
    <source>
        <dbReference type="ARBA" id="ARBA00016296"/>
    </source>
</evidence>
<dbReference type="PANTHER" id="PTHR23117">
    <property type="entry name" value="GUANYLATE KINASE-RELATED"/>
    <property type="match status" value="1"/>
</dbReference>
<keyword evidence="7 11" id="KW-0547">Nucleotide-binding</keyword>
<reference evidence="14" key="1">
    <citation type="submission" date="2019-12" db="EMBL/GenBank/DDBJ databases">
        <authorList>
            <person name="Awala S.I."/>
            <person name="Rhee S.K."/>
        </authorList>
    </citation>
    <scope>NUCLEOTIDE SEQUENCE [LARGE SCALE GENOMIC DNA]</scope>
    <source>
        <strain evidence="14">IM1</strain>
    </source>
</reference>
<dbReference type="PANTHER" id="PTHR23117:SF13">
    <property type="entry name" value="GUANYLATE KINASE"/>
    <property type="match status" value="1"/>
</dbReference>
<keyword evidence="8 11" id="KW-0418">Kinase</keyword>
<keyword evidence="5 11" id="KW-0963">Cytoplasm</keyword>
<dbReference type="GO" id="GO:0005829">
    <property type="term" value="C:cytosol"/>
    <property type="evidence" value="ECO:0007669"/>
    <property type="project" value="TreeGrafter"/>
</dbReference>
<evidence type="ECO:0000259" key="12">
    <source>
        <dbReference type="PROSITE" id="PS50052"/>
    </source>
</evidence>
<dbReference type="HAMAP" id="MF_00328">
    <property type="entry name" value="Guanylate_kinase"/>
    <property type="match status" value="1"/>
</dbReference>
<evidence type="ECO:0000313" key="14">
    <source>
        <dbReference type="Proteomes" id="UP000503004"/>
    </source>
</evidence>
<name>A0A858Q5S1_9GAMM</name>
<evidence type="ECO:0000313" key="13">
    <source>
        <dbReference type="EMBL" id="QJD29086.1"/>
    </source>
</evidence>
<proteinExistence type="inferred from homology"/>
<dbReference type="SMART" id="SM00072">
    <property type="entry name" value="GuKc"/>
    <property type="match status" value="1"/>
</dbReference>
<dbReference type="PROSITE" id="PS00856">
    <property type="entry name" value="GUANYLATE_KINASE_1"/>
    <property type="match status" value="1"/>
</dbReference>
<dbReference type="Gene3D" id="3.30.63.10">
    <property type="entry name" value="Guanylate Kinase phosphate binding domain"/>
    <property type="match status" value="1"/>
</dbReference>
<evidence type="ECO:0000256" key="9">
    <source>
        <dbReference type="ARBA" id="ARBA00022840"/>
    </source>
</evidence>
<dbReference type="InterPro" id="IPR020590">
    <property type="entry name" value="Guanylate_kinase_CS"/>
</dbReference>
<comment type="similarity">
    <text evidence="2 11">Belongs to the guanylate kinase family.</text>
</comment>
<dbReference type="KEGG" id="metu:GNH96_03275"/>
<dbReference type="InterPro" id="IPR017665">
    <property type="entry name" value="Guanylate_kinase"/>
</dbReference>
<dbReference type="EC" id="2.7.4.8" evidence="3 11"/>
<dbReference type="InterPro" id="IPR008145">
    <property type="entry name" value="GK/Ca_channel_bsu"/>
</dbReference>
<feature type="binding site" evidence="11">
    <location>
        <begin position="11"/>
        <end position="18"/>
    </location>
    <ligand>
        <name>ATP</name>
        <dbReference type="ChEBI" id="CHEBI:30616"/>
    </ligand>
</feature>
<dbReference type="Gene3D" id="3.40.50.300">
    <property type="entry name" value="P-loop containing nucleotide triphosphate hydrolases"/>
    <property type="match status" value="1"/>
</dbReference>
<dbReference type="SUPFAM" id="SSF52540">
    <property type="entry name" value="P-loop containing nucleoside triphosphate hydrolases"/>
    <property type="match status" value="1"/>
</dbReference>
<evidence type="ECO:0000256" key="6">
    <source>
        <dbReference type="ARBA" id="ARBA00022679"/>
    </source>
</evidence>
<dbReference type="EMBL" id="CP046565">
    <property type="protein sequence ID" value="QJD29086.1"/>
    <property type="molecule type" value="Genomic_DNA"/>
</dbReference>
<comment type="catalytic activity">
    <reaction evidence="11">
        <text>GMP + ATP = GDP + ADP</text>
        <dbReference type="Rhea" id="RHEA:20780"/>
        <dbReference type="ChEBI" id="CHEBI:30616"/>
        <dbReference type="ChEBI" id="CHEBI:58115"/>
        <dbReference type="ChEBI" id="CHEBI:58189"/>
        <dbReference type="ChEBI" id="CHEBI:456216"/>
        <dbReference type="EC" id="2.7.4.8"/>
    </reaction>
</comment>
<protein>
    <recommendedName>
        <fullName evidence="4 11">Guanylate kinase</fullName>
        <ecNumber evidence="3 11">2.7.4.8</ecNumber>
    </recommendedName>
    <alternativeName>
        <fullName evidence="10 11">GMP kinase</fullName>
    </alternativeName>
</protein>
<dbReference type="PROSITE" id="PS50052">
    <property type="entry name" value="GUANYLATE_KINASE_2"/>
    <property type="match status" value="1"/>
</dbReference>
<organism evidence="13 14">
    <name type="scientific">Methylococcus geothermalis</name>
    <dbReference type="NCBI Taxonomy" id="2681310"/>
    <lineage>
        <taxon>Bacteria</taxon>
        <taxon>Pseudomonadati</taxon>
        <taxon>Pseudomonadota</taxon>
        <taxon>Gammaproteobacteria</taxon>
        <taxon>Methylococcales</taxon>
        <taxon>Methylococcaceae</taxon>
        <taxon>Methylococcus</taxon>
    </lineage>
</organism>
<dbReference type="AlphaFoldDB" id="A0A858Q5S1"/>
<evidence type="ECO:0000256" key="2">
    <source>
        <dbReference type="ARBA" id="ARBA00005790"/>
    </source>
</evidence>
<evidence type="ECO:0000256" key="3">
    <source>
        <dbReference type="ARBA" id="ARBA00012961"/>
    </source>
</evidence>
<sequence>MTQGMLYVISAPSGAGKTSLVNALCDGAPGLAVSVSHTTRPRRPGEVPGRDYYFVEKTDFEQMIADEAFLEYARVFDNYYGTAKATVEEMLAGGLDAILEIDWQGARQVRELMPECVSIFILPPSREALEQRLRSRRQDSEAVIARRMQAAISEMSHYAEYDYLVVNDDFNLALSQLRSIVQAQRLTVRRQVPQLEHLIAGLLA</sequence>
<feature type="domain" description="Guanylate kinase-like" evidence="12">
    <location>
        <begin position="4"/>
        <end position="182"/>
    </location>
</feature>
<evidence type="ECO:0000256" key="10">
    <source>
        <dbReference type="ARBA" id="ARBA00030128"/>
    </source>
</evidence>
<evidence type="ECO:0000256" key="8">
    <source>
        <dbReference type="ARBA" id="ARBA00022777"/>
    </source>
</evidence>
<dbReference type="FunFam" id="3.40.50.300:FF:000084">
    <property type="entry name" value="Guanylate kinase"/>
    <property type="match status" value="1"/>
</dbReference>
<keyword evidence="9 11" id="KW-0067">ATP-binding</keyword>
<comment type="subcellular location">
    <subcellularLocation>
        <location evidence="1 11">Cytoplasm</location>
    </subcellularLocation>
</comment>
<dbReference type="Proteomes" id="UP000503004">
    <property type="component" value="Chromosome"/>
</dbReference>
<dbReference type="RefSeq" id="WP_169602256.1">
    <property type="nucleotide sequence ID" value="NZ_CP046565.1"/>
</dbReference>
<evidence type="ECO:0000256" key="11">
    <source>
        <dbReference type="HAMAP-Rule" id="MF_00328"/>
    </source>
</evidence>
<evidence type="ECO:0000256" key="5">
    <source>
        <dbReference type="ARBA" id="ARBA00022490"/>
    </source>
</evidence>
<dbReference type="NCBIfam" id="TIGR03263">
    <property type="entry name" value="guanyl_kin"/>
    <property type="match status" value="1"/>
</dbReference>
<accession>A0A858Q5S1</accession>
<dbReference type="FunFam" id="3.30.63.10:FF:000002">
    <property type="entry name" value="Guanylate kinase 1"/>
    <property type="match status" value="1"/>
</dbReference>
<dbReference type="Pfam" id="PF00625">
    <property type="entry name" value="Guanylate_kin"/>
    <property type="match status" value="1"/>
</dbReference>
<dbReference type="GO" id="GO:0005524">
    <property type="term" value="F:ATP binding"/>
    <property type="evidence" value="ECO:0007669"/>
    <property type="project" value="UniProtKB-UniRule"/>
</dbReference>
<dbReference type="InterPro" id="IPR027417">
    <property type="entry name" value="P-loop_NTPase"/>
</dbReference>
<evidence type="ECO:0000256" key="1">
    <source>
        <dbReference type="ARBA" id="ARBA00004496"/>
    </source>
</evidence>
<keyword evidence="14" id="KW-1185">Reference proteome</keyword>
<dbReference type="GO" id="GO:0004385">
    <property type="term" value="F:GMP kinase activity"/>
    <property type="evidence" value="ECO:0007669"/>
    <property type="project" value="UniProtKB-UniRule"/>
</dbReference>
<gene>
    <name evidence="11" type="primary">gmk</name>
    <name evidence="13" type="ORF">GNH96_03275</name>
</gene>
<dbReference type="InterPro" id="IPR008144">
    <property type="entry name" value="Guanylate_kin-like_dom"/>
</dbReference>
<keyword evidence="6 11" id="KW-0808">Transferase</keyword>
<comment type="function">
    <text evidence="11">Essential for recycling GMP and indirectly, cGMP.</text>
</comment>